<evidence type="ECO:0000313" key="2">
    <source>
        <dbReference type="EMBL" id="KAF4492545.1"/>
    </source>
</evidence>
<protein>
    <submittedName>
        <fullName evidence="2">Uncharacterized protein</fullName>
    </submittedName>
</protein>
<keyword evidence="3" id="KW-1185">Reference proteome</keyword>
<gene>
    <name evidence="2" type="ORF">CGGC5_v000488</name>
</gene>
<dbReference type="InParanoid" id="A0A7J6JPS7"/>
<evidence type="ECO:0000313" key="3">
    <source>
        <dbReference type="Proteomes" id="UP000011096"/>
    </source>
</evidence>
<reference evidence="2 3" key="1">
    <citation type="submission" date="2012-08" db="EMBL/GenBank/DDBJ databases">
        <authorList>
            <person name="Gan P.H.P."/>
            <person name="Ikeda K."/>
            <person name="Irieda H."/>
            <person name="Narusaka M."/>
            <person name="O'Connell R.J."/>
            <person name="Narusaka Y."/>
            <person name="Takano Y."/>
            <person name="Kubo Y."/>
            <person name="Shirasu K."/>
        </authorList>
    </citation>
    <scope>NUCLEOTIDE SEQUENCE [LARGE SCALE GENOMIC DNA]</scope>
    <source>
        <strain evidence="2 3">Nara gc5</strain>
    </source>
</reference>
<sequence>MPGVLLVAAADGSFKRLITSSHSPLDPDFWLAVRLQDCGRLWIPSFRHRSRLLDGISVPRYGCCAAQMATGGSQQPLFSERMKGQLYRTQRGQDTEKTRQSAETEDGETDRSGMM</sequence>
<feature type="compositionally biased region" description="Basic and acidic residues" evidence="1">
    <location>
        <begin position="91"/>
        <end position="102"/>
    </location>
</feature>
<dbReference type="EMBL" id="ANPB02000001">
    <property type="protein sequence ID" value="KAF4492545.1"/>
    <property type="molecule type" value="Genomic_DNA"/>
</dbReference>
<comment type="caution">
    <text evidence="2">The sequence shown here is derived from an EMBL/GenBank/DDBJ whole genome shotgun (WGS) entry which is preliminary data.</text>
</comment>
<accession>A0A7J6JPS7</accession>
<name>A0A7J6JPS7_COLFN</name>
<feature type="region of interest" description="Disordered" evidence="1">
    <location>
        <begin position="83"/>
        <end position="115"/>
    </location>
</feature>
<dbReference type="Proteomes" id="UP000011096">
    <property type="component" value="Unassembled WGS sequence"/>
</dbReference>
<organism evidence="2 3">
    <name type="scientific">Colletotrichum fructicola (strain Nara gc5)</name>
    <name type="common">Anthracnose fungus</name>
    <name type="synonym">Colletotrichum gloeosporioides (strain Nara gc5)</name>
    <dbReference type="NCBI Taxonomy" id="1213859"/>
    <lineage>
        <taxon>Eukaryota</taxon>
        <taxon>Fungi</taxon>
        <taxon>Dikarya</taxon>
        <taxon>Ascomycota</taxon>
        <taxon>Pezizomycotina</taxon>
        <taxon>Sordariomycetes</taxon>
        <taxon>Hypocreomycetidae</taxon>
        <taxon>Glomerellales</taxon>
        <taxon>Glomerellaceae</taxon>
        <taxon>Colletotrichum</taxon>
        <taxon>Colletotrichum gloeosporioides species complex</taxon>
    </lineage>
</organism>
<proteinExistence type="predicted"/>
<reference evidence="2 3" key="2">
    <citation type="submission" date="2020-04" db="EMBL/GenBank/DDBJ databases">
        <title>Genome sequencing and assembly of multiple isolates from the Colletotrichum gloeosporioides species complex.</title>
        <authorList>
            <person name="Gan P."/>
            <person name="Shirasu K."/>
        </authorList>
    </citation>
    <scope>NUCLEOTIDE SEQUENCE [LARGE SCALE GENOMIC DNA]</scope>
    <source>
        <strain evidence="2 3">Nara gc5</strain>
    </source>
</reference>
<dbReference type="RefSeq" id="XP_066009928.1">
    <property type="nucleotide sequence ID" value="XM_066150680.1"/>
</dbReference>
<dbReference type="GeneID" id="90979574"/>
<dbReference type="AlphaFoldDB" id="A0A7J6JPS7"/>
<evidence type="ECO:0000256" key="1">
    <source>
        <dbReference type="SAM" id="MobiDB-lite"/>
    </source>
</evidence>